<dbReference type="SUPFAM" id="SSF56574">
    <property type="entry name" value="Serpins"/>
    <property type="match status" value="1"/>
</dbReference>
<dbReference type="InterPro" id="IPR023796">
    <property type="entry name" value="Serpin_dom"/>
</dbReference>
<evidence type="ECO:0000259" key="3">
    <source>
        <dbReference type="Pfam" id="PF00079"/>
    </source>
</evidence>
<proteinExistence type="predicted"/>
<accession>A0A0E9Y2I8</accession>
<dbReference type="GO" id="GO:0004867">
    <property type="term" value="F:serine-type endopeptidase inhibitor activity"/>
    <property type="evidence" value="ECO:0007669"/>
    <property type="project" value="UniProtKB-KW"/>
</dbReference>
<dbReference type="EMBL" id="GAYW01000031">
    <property type="protein sequence ID" value="JAI08947.1"/>
    <property type="molecule type" value="Transcribed_RNA"/>
</dbReference>
<dbReference type="Gene3D" id="3.30.497.10">
    <property type="entry name" value="Antithrombin, subunit I, domain 2"/>
    <property type="match status" value="1"/>
</dbReference>
<feature type="non-terminal residue" evidence="4">
    <location>
        <position position="1"/>
    </location>
</feature>
<dbReference type="InterPro" id="IPR036186">
    <property type="entry name" value="Serpin_sf"/>
</dbReference>
<dbReference type="InterPro" id="IPR042178">
    <property type="entry name" value="Serpin_sf_1"/>
</dbReference>
<evidence type="ECO:0000256" key="1">
    <source>
        <dbReference type="ARBA" id="ARBA00022690"/>
    </source>
</evidence>
<dbReference type="AlphaFoldDB" id="A0A0E9Y2I8"/>
<keyword evidence="1" id="KW-0646">Protease inhibitor</keyword>
<protein>
    <submittedName>
        <fullName evidence="4">Serine protease inhibitor</fullName>
    </submittedName>
</protein>
<organism evidence="4">
    <name type="scientific">Amblyomma americanum</name>
    <name type="common">Lone star tick</name>
    <dbReference type="NCBI Taxonomy" id="6943"/>
    <lineage>
        <taxon>Eukaryota</taxon>
        <taxon>Metazoa</taxon>
        <taxon>Ecdysozoa</taxon>
        <taxon>Arthropoda</taxon>
        <taxon>Chelicerata</taxon>
        <taxon>Arachnida</taxon>
        <taxon>Acari</taxon>
        <taxon>Parasitiformes</taxon>
        <taxon>Ixodida</taxon>
        <taxon>Ixodoidea</taxon>
        <taxon>Ixodidae</taxon>
        <taxon>Amblyomminae</taxon>
        <taxon>Amblyomma</taxon>
    </lineage>
</organism>
<reference evidence="4" key="2">
    <citation type="submission" date="2014-02" db="EMBL/GenBank/DDBJ databases">
        <title>Intra- and inter-species comparative analysis of male and female Amblyomma americanum serine protease inhibitors (serpins).</title>
        <authorList>
            <person name="Porter L."/>
            <person name="Kim T."/>
            <person name="Radulovic Z."/>
            <person name="Braz G."/>
            <person name="Vaz I.D.S.Jr."/>
            <person name="Mulenga A."/>
        </authorList>
    </citation>
    <scope>NUCLEOTIDE SEQUENCE</scope>
</reference>
<dbReference type="Pfam" id="PF00079">
    <property type="entry name" value="Serpin"/>
    <property type="match status" value="1"/>
</dbReference>
<feature type="domain" description="Serpin" evidence="3">
    <location>
        <begin position="62"/>
        <end position="103"/>
    </location>
</feature>
<name>A0A0E9Y2I8_AMBAM</name>
<reference evidence="4" key="1">
    <citation type="submission" date="2014-02" db="EMBL/GenBank/DDBJ databases">
        <title>Comparative bioinformatics, temporal and spatial expression analyses of Ixodes scapularis organic anion transporting polypeptides.</title>
        <authorList>
            <person name="Radulovic Z."/>
            <person name="Porter L."/>
            <person name="Kim T."/>
            <person name="Mulenga A."/>
        </authorList>
    </citation>
    <scope>NUCLEOTIDE SEQUENCE</scope>
</reference>
<feature type="non-terminal residue" evidence="4">
    <location>
        <position position="103"/>
    </location>
</feature>
<keyword evidence="2" id="KW-0722">Serine protease inhibitor</keyword>
<sequence>YSVGSEKRNATISLQDHCERCHFSLTLWRVGRLQGPTMRFVICLAWTLTLCVAQEEDQVTYANNQLGFRLLHKIPVSSEENLFFSPYSVFTAMAMAYTGARGE</sequence>
<evidence type="ECO:0000313" key="4">
    <source>
        <dbReference type="EMBL" id="JAI08947.1"/>
    </source>
</evidence>
<evidence type="ECO:0000256" key="2">
    <source>
        <dbReference type="ARBA" id="ARBA00022900"/>
    </source>
</evidence>